<evidence type="ECO:0000313" key="1">
    <source>
        <dbReference type="EMBL" id="KAI3795805.1"/>
    </source>
</evidence>
<keyword evidence="2" id="KW-1185">Reference proteome</keyword>
<reference evidence="2" key="1">
    <citation type="journal article" date="2022" name="Mol. Ecol. Resour.">
        <title>The genomes of chicory, endive, great burdock and yacon provide insights into Asteraceae palaeo-polyploidization history and plant inulin production.</title>
        <authorList>
            <person name="Fan W."/>
            <person name="Wang S."/>
            <person name="Wang H."/>
            <person name="Wang A."/>
            <person name="Jiang F."/>
            <person name="Liu H."/>
            <person name="Zhao H."/>
            <person name="Xu D."/>
            <person name="Zhang Y."/>
        </authorList>
    </citation>
    <scope>NUCLEOTIDE SEQUENCE [LARGE SCALE GENOMIC DNA]</scope>
    <source>
        <strain evidence="2">cv. Yunnan</strain>
    </source>
</reference>
<sequence>MKEADGNTGYTLEESGGRKRPKRQRKVIKDKLGDDAEEDVVVVNDETGGRKRSKKQRKVIQDKLYDDAEEDDVVENDGTGEKINRKRKRGVGKKKGLSKTPNAPKGIRSRSTPRQLCITVRRLSDKQKEAVKSMGFGKILSMRVDGIPTKLAYFVVDTFDQSKLEIDLGKHYERENNSV</sequence>
<protein>
    <submittedName>
        <fullName evidence="1">Uncharacterized protein</fullName>
    </submittedName>
</protein>
<name>A0ACB9HKN5_9ASTR</name>
<organism evidence="1 2">
    <name type="scientific">Smallanthus sonchifolius</name>
    <dbReference type="NCBI Taxonomy" id="185202"/>
    <lineage>
        <taxon>Eukaryota</taxon>
        <taxon>Viridiplantae</taxon>
        <taxon>Streptophyta</taxon>
        <taxon>Embryophyta</taxon>
        <taxon>Tracheophyta</taxon>
        <taxon>Spermatophyta</taxon>
        <taxon>Magnoliopsida</taxon>
        <taxon>eudicotyledons</taxon>
        <taxon>Gunneridae</taxon>
        <taxon>Pentapetalae</taxon>
        <taxon>asterids</taxon>
        <taxon>campanulids</taxon>
        <taxon>Asterales</taxon>
        <taxon>Asteraceae</taxon>
        <taxon>Asteroideae</taxon>
        <taxon>Heliantheae alliance</taxon>
        <taxon>Millerieae</taxon>
        <taxon>Smallanthus</taxon>
    </lineage>
</organism>
<gene>
    <name evidence="1" type="ORF">L1987_38465</name>
</gene>
<dbReference type="Proteomes" id="UP001056120">
    <property type="component" value="Linkage Group LG12"/>
</dbReference>
<evidence type="ECO:0000313" key="2">
    <source>
        <dbReference type="Proteomes" id="UP001056120"/>
    </source>
</evidence>
<proteinExistence type="predicted"/>
<dbReference type="EMBL" id="CM042029">
    <property type="protein sequence ID" value="KAI3795805.1"/>
    <property type="molecule type" value="Genomic_DNA"/>
</dbReference>
<accession>A0ACB9HKN5</accession>
<reference evidence="1 2" key="2">
    <citation type="journal article" date="2022" name="Mol. Ecol. Resour.">
        <title>The genomes of chicory, endive, great burdock and yacon provide insights into Asteraceae paleo-polyploidization history and plant inulin production.</title>
        <authorList>
            <person name="Fan W."/>
            <person name="Wang S."/>
            <person name="Wang H."/>
            <person name="Wang A."/>
            <person name="Jiang F."/>
            <person name="Liu H."/>
            <person name="Zhao H."/>
            <person name="Xu D."/>
            <person name="Zhang Y."/>
        </authorList>
    </citation>
    <scope>NUCLEOTIDE SEQUENCE [LARGE SCALE GENOMIC DNA]</scope>
    <source>
        <strain evidence="2">cv. Yunnan</strain>
        <tissue evidence="1">Leaves</tissue>
    </source>
</reference>
<comment type="caution">
    <text evidence="1">The sequence shown here is derived from an EMBL/GenBank/DDBJ whole genome shotgun (WGS) entry which is preliminary data.</text>
</comment>